<keyword evidence="9" id="KW-1185">Reference proteome</keyword>
<protein>
    <submittedName>
        <fullName evidence="8">RagB/SusD family nutrient uptake outer membrane protein</fullName>
    </submittedName>
</protein>
<comment type="caution">
    <text evidence="8">The sequence shown here is derived from an EMBL/GenBank/DDBJ whole genome shotgun (WGS) entry which is preliminary data.</text>
</comment>
<sequence>MNLLSILNFKTIIILMVWALCACNSSILDKDPQDSYSDPVVFSDPSLVEYYLNAIYNDVEYGWNQRGHGYQTGVFVAETVTTKGAEHTPYDISSIGPGNLGPDRGNLSWHHYSNIYKLNYLLANIDQVVENANENEKESITDQVNILKGEAFCLRAIFYHDICRAYGGVPLISEPANLGDDFSNVTRNTFAETIDFIVNDCNEAAKLLKPKSESIMGRANKEIAMGVKSRMLLFAASDLTADGTAPNELLGYPNPDRNKLWQAARDAAKELIDLGTLALEDFGAPDQELASRGYYDLFRSYDLSSNEIMWGRMHLKETGTRIYTNRRLGPNGNGCHGNNSPYGNSVDLYQMEDGSDFFDHFEVNANKEYINKSNKFNNPNIYKNREPRFYATVLFDSAIWQPRFPGLADLDPVGIYDRRTRITIENGEVVNERFGIDSRQGPFTPWNGTYTGYLLKKFTDDAVIGRDEANENVIIRMRYPEIVLNYAEALIHLGDISTASQYINKVRTRVGLPPFVGDPLKALKYERKIELFAENVAWYDIRRWKELEENFDQDLYGVDIKEITEDGVTKTTWRQVEAAPRKTFSEKLYWMPIEDDEMNKAPQLVQNPGY</sequence>
<name>A0A953LCM1_9BACT</name>
<dbReference type="RefSeq" id="WP_222581187.1">
    <property type="nucleotide sequence ID" value="NZ_JAHVHU010000016.1"/>
</dbReference>
<dbReference type="SUPFAM" id="SSF48452">
    <property type="entry name" value="TPR-like"/>
    <property type="match status" value="1"/>
</dbReference>
<evidence type="ECO:0000313" key="8">
    <source>
        <dbReference type="EMBL" id="MBY5959651.1"/>
    </source>
</evidence>
<organism evidence="8 9">
    <name type="scientific">Membranihabitans marinus</name>
    <dbReference type="NCBI Taxonomy" id="1227546"/>
    <lineage>
        <taxon>Bacteria</taxon>
        <taxon>Pseudomonadati</taxon>
        <taxon>Bacteroidota</taxon>
        <taxon>Saprospiria</taxon>
        <taxon>Saprospirales</taxon>
        <taxon>Saprospiraceae</taxon>
        <taxon>Membranihabitans</taxon>
    </lineage>
</organism>
<proteinExistence type="inferred from homology"/>
<evidence type="ECO:0000256" key="2">
    <source>
        <dbReference type="ARBA" id="ARBA00006275"/>
    </source>
</evidence>
<evidence type="ECO:0000256" key="5">
    <source>
        <dbReference type="ARBA" id="ARBA00023237"/>
    </source>
</evidence>
<dbReference type="GO" id="GO:0009279">
    <property type="term" value="C:cell outer membrane"/>
    <property type="evidence" value="ECO:0007669"/>
    <property type="project" value="UniProtKB-SubCell"/>
</dbReference>
<dbReference type="InterPro" id="IPR012944">
    <property type="entry name" value="SusD_RagB_dom"/>
</dbReference>
<feature type="domain" description="RagB/SusD" evidence="6">
    <location>
        <begin position="318"/>
        <end position="610"/>
    </location>
</feature>
<dbReference type="AlphaFoldDB" id="A0A953LCM1"/>
<dbReference type="InterPro" id="IPR011990">
    <property type="entry name" value="TPR-like_helical_dom_sf"/>
</dbReference>
<evidence type="ECO:0000256" key="3">
    <source>
        <dbReference type="ARBA" id="ARBA00022729"/>
    </source>
</evidence>
<evidence type="ECO:0000259" key="7">
    <source>
        <dbReference type="Pfam" id="PF14322"/>
    </source>
</evidence>
<evidence type="ECO:0000313" key="9">
    <source>
        <dbReference type="Proteomes" id="UP000753961"/>
    </source>
</evidence>
<dbReference type="EMBL" id="JAHVHU010000016">
    <property type="protein sequence ID" value="MBY5959651.1"/>
    <property type="molecule type" value="Genomic_DNA"/>
</dbReference>
<evidence type="ECO:0000259" key="6">
    <source>
        <dbReference type="Pfam" id="PF07980"/>
    </source>
</evidence>
<dbReference type="InterPro" id="IPR033985">
    <property type="entry name" value="SusD-like_N"/>
</dbReference>
<accession>A0A953LCM1</accession>
<dbReference type="Pfam" id="PF14322">
    <property type="entry name" value="SusD-like_3"/>
    <property type="match status" value="1"/>
</dbReference>
<keyword evidence="4" id="KW-0472">Membrane</keyword>
<keyword evidence="3" id="KW-0732">Signal</keyword>
<comment type="subcellular location">
    <subcellularLocation>
        <location evidence="1">Cell outer membrane</location>
    </subcellularLocation>
</comment>
<evidence type="ECO:0000256" key="1">
    <source>
        <dbReference type="ARBA" id="ARBA00004442"/>
    </source>
</evidence>
<dbReference type="Proteomes" id="UP000753961">
    <property type="component" value="Unassembled WGS sequence"/>
</dbReference>
<feature type="domain" description="SusD-like N-terminal" evidence="7">
    <location>
        <begin position="103"/>
        <end position="233"/>
    </location>
</feature>
<keyword evidence="5" id="KW-0998">Cell outer membrane</keyword>
<evidence type="ECO:0000256" key="4">
    <source>
        <dbReference type="ARBA" id="ARBA00023136"/>
    </source>
</evidence>
<reference evidence="8" key="1">
    <citation type="submission" date="2021-06" db="EMBL/GenBank/DDBJ databases">
        <title>44 bacteria genomes isolated from Dapeng, Shenzhen.</title>
        <authorList>
            <person name="Zheng W."/>
            <person name="Yu S."/>
            <person name="Huang Y."/>
        </authorList>
    </citation>
    <scope>NUCLEOTIDE SEQUENCE</scope>
    <source>
        <strain evidence="8">DP5N28-2</strain>
    </source>
</reference>
<dbReference type="Gene3D" id="1.25.40.390">
    <property type="match status" value="1"/>
</dbReference>
<gene>
    <name evidence="8" type="ORF">KUV50_15970</name>
</gene>
<dbReference type="Pfam" id="PF07980">
    <property type="entry name" value="SusD_RagB"/>
    <property type="match status" value="1"/>
</dbReference>
<comment type="similarity">
    <text evidence="2">Belongs to the SusD family.</text>
</comment>